<comment type="caution">
    <text evidence="1">The sequence shown here is derived from an EMBL/GenBank/DDBJ whole genome shotgun (WGS) entry which is preliminary data.</text>
</comment>
<evidence type="ECO:0000313" key="2">
    <source>
        <dbReference type="Proteomes" id="UP001157160"/>
    </source>
</evidence>
<gene>
    <name evidence="1" type="ORF">GCM10025874_01770</name>
</gene>
<reference evidence="1 2" key="1">
    <citation type="journal article" date="2014" name="Int. J. Syst. Evol. Microbiol.">
        <title>Complete genome sequence of Corynebacterium casei LMG S-19264T (=DSM 44701T), isolated from a smear-ripened cheese.</title>
        <authorList>
            <consortium name="US DOE Joint Genome Institute (JGI-PGF)"/>
            <person name="Walter F."/>
            <person name="Albersmeier A."/>
            <person name="Kalinowski J."/>
            <person name="Ruckert C."/>
        </authorList>
    </citation>
    <scope>NUCLEOTIDE SEQUENCE [LARGE SCALE GENOMIC DNA]</scope>
    <source>
        <strain evidence="1 2">NBRC 112289</strain>
    </source>
</reference>
<dbReference type="EMBL" id="BSUL01000001">
    <property type="protein sequence ID" value="GMA26924.1"/>
    <property type="molecule type" value="Genomic_DNA"/>
</dbReference>
<evidence type="ECO:0000313" key="1">
    <source>
        <dbReference type="EMBL" id="GMA26924.1"/>
    </source>
</evidence>
<organism evidence="1 2">
    <name type="scientific">Arenivirga flava</name>
    <dbReference type="NCBI Taxonomy" id="1930060"/>
    <lineage>
        <taxon>Bacteria</taxon>
        <taxon>Bacillati</taxon>
        <taxon>Actinomycetota</taxon>
        <taxon>Actinomycetes</taxon>
        <taxon>Micrococcales</taxon>
        <taxon>Microbacteriaceae</taxon>
        <taxon>Arenivirga</taxon>
    </lineage>
</organism>
<dbReference type="AlphaFoldDB" id="A0AA37X7Z8"/>
<protein>
    <submittedName>
        <fullName evidence="1">Uncharacterized protein</fullName>
    </submittedName>
</protein>
<proteinExistence type="predicted"/>
<keyword evidence="2" id="KW-1185">Reference proteome</keyword>
<dbReference type="Proteomes" id="UP001157160">
    <property type="component" value="Unassembled WGS sequence"/>
</dbReference>
<name>A0AA37X7Z8_9MICO</name>
<sequence>MLEFAVPRPRPEMLEFAVPRPRPEMLEPAVPQPRPEMKVILATHRQLGLPVRRVARISFILVRGWCGVGAGRDGQAVGRP</sequence>
<accession>A0AA37X7Z8</accession>